<dbReference type="AlphaFoldDB" id="A0A921ND65"/>
<accession>A0A921ND65</accession>
<evidence type="ECO:0000313" key="3">
    <source>
        <dbReference type="Proteomes" id="UP000700212"/>
    </source>
</evidence>
<evidence type="ECO:0000313" key="2">
    <source>
        <dbReference type="EMBL" id="HJH11700.1"/>
    </source>
</evidence>
<name>A0A921ND65_9BACL</name>
<dbReference type="InterPro" id="IPR018633">
    <property type="entry name" value="DUF2357"/>
</dbReference>
<organism evidence="2 3">
    <name type="scientific">Metalysinibacillus jejuensis</name>
    <dbReference type="NCBI Taxonomy" id="914327"/>
    <lineage>
        <taxon>Bacteria</taxon>
        <taxon>Bacillati</taxon>
        <taxon>Bacillota</taxon>
        <taxon>Bacilli</taxon>
        <taxon>Bacillales</taxon>
        <taxon>Caryophanaceae</taxon>
        <taxon>Metalysinibacillus</taxon>
    </lineage>
</organism>
<feature type="domain" description="DUF2357" evidence="1">
    <location>
        <begin position="185"/>
        <end position="225"/>
    </location>
</feature>
<sequence>MAMPFNVIFTEGERSKDVTACFVTEHLQSAPAIQLIENMPLQLTFSGDQGKLYADFLTERVKGVMQDAGGSYVVSRSAPYVLYAYGHSQQYPLIAGDYIVVIVTVEATYYAKLHVAPKRMSVQQFEAMRETLINRVGELALIRTTKIATTPTNEWLTLLYEVAQHPLKAVEKGYVTSSRGGRKDGKVKRLQRQKPYRSTQLIQTTRITYDTPENRLVKHWLQQYTIQQPNEKVTQAIYHFLRLPWVQQVNAPSDAFIPRTFFSAGRYGALYAALVQQTRIKTHTAQLQFRRTDELYELWGFITLASLTASLGYTMIEEVKTKEALTYTFKKDKLTIYMVYDEVITRDPAKSTTKTPLYTLQNNRPDCRIDLWREGRYGGSLVIDFKYRHRDAIWQEEILADVTKAVPSTMLQLEAYGRNFRTAIQEVTDAHIALQPIHEVWALYPLTWEKPEDNEKNAFNIRLMHLSPNTSAAHIAEQLEAIYQRATLG</sequence>
<protein>
    <recommendedName>
        <fullName evidence="1">DUF2357 domain-containing protein</fullName>
    </recommendedName>
</protein>
<gene>
    <name evidence="2" type="ORF">K8V30_08485</name>
</gene>
<dbReference type="Proteomes" id="UP000700212">
    <property type="component" value="Unassembled WGS sequence"/>
</dbReference>
<comment type="caution">
    <text evidence="2">The sequence shown here is derived from an EMBL/GenBank/DDBJ whole genome shotgun (WGS) entry which is preliminary data.</text>
</comment>
<evidence type="ECO:0000259" key="1">
    <source>
        <dbReference type="Pfam" id="PF09823"/>
    </source>
</evidence>
<dbReference type="Pfam" id="PF09823">
    <property type="entry name" value="DUF2357"/>
    <property type="match status" value="1"/>
</dbReference>
<reference evidence="2" key="2">
    <citation type="submission" date="2021-09" db="EMBL/GenBank/DDBJ databases">
        <authorList>
            <person name="Gilroy R."/>
        </authorList>
    </citation>
    <scope>NUCLEOTIDE SEQUENCE</scope>
    <source>
        <strain evidence="2">CHK160-4876</strain>
    </source>
</reference>
<proteinExistence type="predicted"/>
<dbReference type="EMBL" id="DYTV01000110">
    <property type="protein sequence ID" value="HJH11700.1"/>
    <property type="molecule type" value="Genomic_DNA"/>
</dbReference>
<reference evidence="2" key="1">
    <citation type="journal article" date="2021" name="PeerJ">
        <title>Extensive microbial diversity within the chicken gut microbiome revealed by metagenomics and culture.</title>
        <authorList>
            <person name="Gilroy R."/>
            <person name="Ravi A."/>
            <person name="Getino M."/>
            <person name="Pursley I."/>
            <person name="Horton D.L."/>
            <person name="Alikhan N.F."/>
            <person name="Baker D."/>
            <person name="Gharbi K."/>
            <person name="Hall N."/>
            <person name="Watson M."/>
            <person name="Adriaenssens E.M."/>
            <person name="Foster-Nyarko E."/>
            <person name="Jarju S."/>
            <person name="Secka A."/>
            <person name="Antonio M."/>
            <person name="Oren A."/>
            <person name="Chaudhuri R.R."/>
            <person name="La Ragione R."/>
            <person name="Hildebrand F."/>
            <person name="Pallen M.J."/>
        </authorList>
    </citation>
    <scope>NUCLEOTIDE SEQUENCE</scope>
    <source>
        <strain evidence="2">CHK160-4876</strain>
    </source>
</reference>